<proteinExistence type="inferred from homology"/>
<name>A0A1W6ZTS0_9HYPH</name>
<dbReference type="Pfam" id="PF03466">
    <property type="entry name" value="LysR_substrate"/>
    <property type="match status" value="1"/>
</dbReference>
<evidence type="ECO:0000313" key="6">
    <source>
        <dbReference type="Proteomes" id="UP000194137"/>
    </source>
</evidence>
<keyword evidence="6" id="KW-1185">Reference proteome</keyword>
<comment type="similarity">
    <text evidence="1">Belongs to the LysR transcriptional regulatory family.</text>
</comment>
<dbReference type="KEGG" id="psin:CAK95_16645"/>
<dbReference type="STRING" id="1235591.CAK95_16645"/>
<dbReference type="Gene3D" id="1.10.10.10">
    <property type="entry name" value="Winged helix-like DNA-binding domain superfamily/Winged helix DNA-binding domain"/>
    <property type="match status" value="1"/>
</dbReference>
<dbReference type="PANTHER" id="PTHR30419:SF8">
    <property type="entry name" value="NITROGEN ASSIMILATION TRANSCRIPTIONAL ACTIVATOR-RELATED"/>
    <property type="match status" value="1"/>
</dbReference>
<dbReference type="SUPFAM" id="SSF53850">
    <property type="entry name" value="Periplasmic binding protein-like II"/>
    <property type="match status" value="1"/>
</dbReference>
<dbReference type="PANTHER" id="PTHR30419">
    <property type="entry name" value="HTH-TYPE TRANSCRIPTIONAL REGULATOR YBHD"/>
    <property type="match status" value="1"/>
</dbReference>
<dbReference type="InterPro" id="IPR050950">
    <property type="entry name" value="HTH-type_LysR_regulators"/>
</dbReference>
<organism evidence="5 6">
    <name type="scientific">Pseudorhodoplanes sinuspersici</name>
    <dbReference type="NCBI Taxonomy" id="1235591"/>
    <lineage>
        <taxon>Bacteria</taxon>
        <taxon>Pseudomonadati</taxon>
        <taxon>Pseudomonadota</taxon>
        <taxon>Alphaproteobacteria</taxon>
        <taxon>Hyphomicrobiales</taxon>
        <taxon>Pseudorhodoplanes</taxon>
    </lineage>
</organism>
<dbReference type="InterPro" id="IPR036388">
    <property type="entry name" value="WH-like_DNA-bd_sf"/>
</dbReference>
<keyword evidence="3" id="KW-0238">DNA-binding</keyword>
<evidence type="ECO:0000256" key="3">
    <source>
        <dbReference type="ARBA" id="ARBA00023125"/>
    </source>
</evidence>
<accession>A0A1W6ZTS0</accession>
<dbReference type="GO" id="GO:0005829">
    <property type="term" value="C:cytosol"/>
    <property type="evidence" value="ECO:0007669"/>
    <property type="project" value="TreeGrafter"/>
</dbReference>
<dbReference type="InterPro" id="IPR000847">
    <property type="entry name" value="LysR_HTH_N"/>
</dbReference>
<dbReference type="EMBL" id="CP021112">
    <property type="protein sequence ID" value="ARQ00521.1"/>
    <property type="molecule type" value="Genomic_DNA"/>
</dbReference>
<dbReference type="Pfam" id="PF00126">
    <property type="entry name" value="HTH_1"/>
    <property type="match status" value="1"/>
</dbReference>
<sequence>MIKPPRLYLYLDTVARAGSIRKAADKLRVASTALNRRILDFEKEIGTPIFERLPRGVRLTAAGEVLIATIRRSLSDLASAGSQIEQLRGLVRGTVRIASAESAANDLLPKTIARYQERYPGVQFQMQVGSTAPLMAALIADEADLLLAHDPPSSDMLNVIESIPQPLCALMRPGHPLATRTTLRLADCQPYPIALGAAPFGSRKLIDTLLTKSHLSLRVAMEANAVQPQKMFARDTDAICFQYQVGTLREADEGELVSIPLVDPDLTKGRLVLASRAGRLLPIPAASFVETLKVALSRTPHESVSPTDKPRRPRSK</sequence>
<reference evidence="5 6" key="1">
    <citation type="submission" date="2017-05" db="EMBL/GenBank/DDBJ databases">
        <title>Full genome sequence of Pseudorhodoplanes sinuspersici.</title>
        <authorList>
            <person name="Dastgheib S.M.M."/>
            <person name="Shavandi M."/>
            <person name="Tirandaz H."/>
        </authorList>
    </citation>
    <scope>NUCLEOTIDE SEQUENCE [LARGE SCALE GENOMIC DNA]</scope>
    <source>
        <strain evidence="5 6">RIPI110</strain>
    </source>
</reference>
<evidence type="ECO:0000256" key="4">
    <source>
        <dbReference type="ARBA" id="ARBA00023163"/>
    </source>
</evidence>
<dbReference type="GO" id="GO:0003677">
    <property type="term" value="F:DNA binding"/>
    <property type="evidence" value="ECO:0007669"/>
    <property type="project" value="UniProtKB-KW"/>
</dbReference>
<evidence type="ECO:0000256" key="1">
    <source>
        <dbReference type="ARBA" id="ARBA00009437"/>
    </source>
</evidence>
<dbReference type="InterPro" id="IPR005119">
    <property type="entry name" value="LysR_subst-bd"/>
</dbReference>
<dbReference type="GO" id="GO:0003700">
    <property type="term" value="F:DNA-binding transcription factor activity"/>
    <property type="evidence" value="ECO:0007669"/>
    <property type="project" value="InterPro"/>
</dbReference>
<dbReference type="PROSITE" id="PS50931">
    <property type="entry name" value="HTH_LYSR"/>
    <property type="match status" value="1"/>
</dbReference>
<keyword evidence="2" id="KW-0805">Transcription regulation</keyword>
<dbReference type="Proteomes" id="UP000194137">
    <property type="component" value="Chromosome"/>
</dbReference>
<dbReference type="OrthoDB" id="5297263at2"/>
<dbReference type="SUPFAM" id="SSF46785">
    <property type="entry name" value="Winged helix' DNA-binding domain"/>
    <property type="match status" value="1"/>
</dbReference>
<dbReference type="RefSeq" id="WP_086088918.1">
    <property type="nucleotide sequence ID" value="NZ_CP021112.1"/>
</dbReference>
<dbReference type="Gene3D" id="3.40.190.290">
    <property type="match status" value="1"/>
</dbReference>
<dbReference type="AlphaFoldDB" id="A0A1W6ZTS0"/>
<keyword evidence="4" id="KW-0804">Transcription</keyword>
<protein>
    <submittedName>
        <fullName evidence="5">Transcriptional regulator</fullName>
    </submittedName>
</protein>
<evidence type="ECO:0000313" key="5">
    <source>
        <dbReference type="EMBL" id="ARQ00521.1"/>
    </source>
</evidence>
<dbReference type="InterPro" id="IPR036390">
    <property type="entry name" value="WH_DNA-bd_sf"/>
</dbReference>
<evidence type="ECO:0000256" key="2">
    <source>
        <dbReference type="ARBA" id="ARBA00023015"/>
    </source>
</evidence>
<gene>
    <name evidence="5" type="ORF">CAK95_16645</name>
</gene>